<comment type="caution">
    <text evidence="2">The sequence shown here is derived from an EMBL/GenBank/DDBJ whole genome shotgun (WGS) entry which is preliminary data.</text>
</comment>
<dbReference type="Proteomes" id="UP001321047">
    <property type="component" value="Unassembled WGS sequence"/>
</dbReference>
<sequence length="100" mass="10612">MQTTPTHASTETETTESNTTSTIASISASRNTDRTDVRADALETAVIDSESSTAKTEAWTPARTVTDGAPATFCSHSSTRLENLIDEYNAAVDTRSDPTA</sequence>
<dbReference type="AlphaFoldDB" id="A0AAP3E9R2"/>
<evidence type="ECO:0000313" key="3">
    <source>
        <dbReference type="Proteomes" id="UP001321047"/>
    </source>
</evidence>
<protein>
    <submittedName>
        <fullName evidence="2">Uncharacterized protein</fullName>
    </submittedName>
</protein>
<evidence type="ECO:0000313" key="2">
    <source>
        <dbReference type="EMBL" id="MCU4754314.1"/>
    </source>
</evidence>
<dbReference type="RefSeq" id="WP_342810615.1">
    <property type="nucleotide sequence ID" value="NZ_JAOPJZ010000037.1"/>
</dbReference>
<dbReference type="EMBL" id="JAOPJZ010000037">
    <property type="protein sequence ID" value="MCU4754314.1"/>
    <property type="molecule type" value="Genomic_DNA"/>
</dbReference>
<keyword evidence="3" id="KW-1185">Reference proteome</keyword>
<reference evidence="2 3" key="1">
    <citation type="submission" date="2022-09" db="EMBL/GenBank/DDBJ databases">
        <title>Enrichment on poylsaccharides allowed isolation of novel metabolic and taxonomic groups of Haloarchaea.</title>
        <authorList>
            <person name="Sorokin D.Y."/>
            <person name="Elcheninov A.G."/>
            <person name="Khizhniak T.V."/>
            <person name="Kolganova T.V."/>
            <person name="Kublanov I.V."/>
        </authorList>
    </citation>
    <scope>NUCLEOTIDE SEQUENCE [LARGE SCALE GENOMIC DNA]</scope>
    <source>
        <strain evidence="2 3">AArc-curdl1</strain>
    </source>
</reference>
<organism evidence="2 3">
    <name type="scientific">Natronosalvus hydrolyticus</name>
    <dbReference type="NCBI Taxonomy" id="2979988"/>
    <lineage>
        <taxon>Archaea</taxon>
        <taxon>Methanobacteriati</taxon>
        <taxon>Methanobacteriota</taxon>
        <taxon>Stenosarchaea group</taxon>
        <taxon>Halobacteria</taxon>
        <taxon>Halobacteriales</taxon>
        <taxon>Natrialbaceae</taxon>
        <taxon>Natronosalvus</taxon>
    </lineage>
</organism>
<proteinExistence type="predicted"/>
<accession>A0AAP3E9R2</accession>
<feature type="compositionally biased region" description="Basic and acidic residues" evidence="1">
    <location>
        <begin position="31"/>
        <end position="41"/>
    </location>
</feature>
<feature type="compositionally biased region" description="Low complexity" evidence="1">
    <location>
        <begin position="1"/>
        <end position="30"/>
    </location>
</feature>
<feature type="region of interest" description="Disordered" evidence="1">
    <location>
        <begin position="1"/>
        <end position="73"/>
    </location>
</feature>
<evidence type="ECO:0000256" key="1">
    <source>
        <dbReference type="SAM" id="MobiDB-lite"/>
    </source>
</evidence>
<name>A0AAP3E9R2_9EURY</name>
<gene>
    <name evidence="2" type="ORF">OB919_20430</name>
</gene>